<dbReference type="RefSeq" id="WP_171836809.1">
    <property type="nucleotide sequence ID" value="NZ_CP053708.1"/>
</dbReference>
<accession>A0A6M8HL61</accession>
<dbReference type="InterPro" id="IPR003010">
    <property type="entry name" value="C-N_Hydrolase"/>
</dbReference>
<dbReference type="GO" id="GO:0016410">
    <property type="term" value="F:N-acyltransferase activity"/>
    <property type="evidence" value="ECO:0007669"/>
    <property type="project" value="UniProtKB-UniRule"/>
</dbReference>
<dbReference type="SUPFAM" id="SSF56317">
    <property type="entry name" value="Carbon-nitrogen hydrolase"/>
    <property type="match status" value="1"/>
</dbReference>
<keyword evidence="12" id="KW-1185">Reference proteome</keyword>
<feature type="transmembrane region" description="Helical" evidence="9">
    <location>
        <begin position="475"/>
        <end position="497"/>
    </location>
</feature>
<dbReference type="InterPro" id="IPR004563">
    <property type="entry name" value="Apolipo_AcylTrfase"/>
</dbReference>
<dbReference type="InterPro" id="IPR036526">
    <property type="entry name" value="C-N_Hydrolase_sf"/>
</dbReference>
<feature type="transmembrane region" description="Helical" evidence="9">
    <location>
        <begin position="159"/>
        <end position="180"/>
    </location>
</feature>
<dbReference type="AlphaFoldDB" id="A0A6M8HL61"/>
<dbReference type="PANTHER" id="PTHR38686:SF1">
    <property type="entry name" value="APOLIPOPROTEIN N-ACYLTRANSFERASE"/>
    <property type="match status" value="1"/>
</dbReference>
<feature type="transmembrane region" description="Helical" evidence="9">
    <location>
        <begin position="81"/>
        <end position="104"/>
    </location>
</feature>
<dbReference type="Gene3D" id="3.60.110.10">
    <property type="entry name" value="Carbon-nitrogen hydrolase"/>
    <property type="match status" value="1"/>
</dbReference>
<feature type="transmembrane region" description="Helical" evidence="9">
    <location>
        <begin position="187"/>
        <end position="206"/>
    </location>
</feature>
<keyword evidence="6 9" id="KW-1133">Transmembrane helix</keyword>
<feature type="transmembrane region" description="Helical" evidence="9">
    <location>
        <begin position="50"/>
        <end position="69"/>
    </location>
</feature>
<evidence type="ECO:0000313" key="12">
    <source>
        <dbReference type="Proteomes" id="UP000500767"/>
    </source>
</evidence>
<feature type="domain" description="CN hydrolase" evidence="10">
    <location>
        <begin position="220"/>
        <end position="469"/>
    </location>
</feature>
<dbReference type="UniPathway" id="UPA00666"/>
<evidence type="ECO:0000256" key="1">
    <source>
        <dbReference type="ARBA" id="ARBA00004651"/>
    </source>
</evidence>
<reference evidence="11 12" key="1">
    <citation type="journal article" date="2014" name="World J. Microbiol. Biotechnol.">
        <title>Biodiversity and physiological characteristics of Antarctic and Arctic lichens-associated bacteria.</title>
        <authorList>
            <person name="Lee Y.M."/>
            <person name="Kim E.H."/>
            <person name="Lee H.K."/>
            <person name="Hong S.G."/>
        </authorList>
    </citation>
    <scope>NUCLEOTIDE SEQUENCE [LARGE SCALE GENOMIC DNA]</scope>
    <source>
        <strain evidence="11 12">PAMC 26569</strain>
    </source>
</reference>
<comment type="similarity">
    <text evidence="2 9">Belongs to the CN hydrolase family. Apolipoprotein N-acyltransferase subfamily.</text>
</comment>
<evidence type="ECO:0000256" key="5">
    <source>
        <dbReference type="ARBA" id="ARBA00022692"/>
    </source>
</evidence>
<feature type="transmembrane region" description="Helical" evidence="9">
    <location>
        <begin position="12"/>
        <end position="38"/>
    </location>
</feature>
<keyword evidence="11" id="KW-0449">Lipoprotein</keyword>
<dbReference type="PANTHER" id="PTHR38686">
    <property type="entry name" value="APOLIPOPROTEIN N-ACYLTRANSFERASE"/>
    <property type="match status" value="1"/>
</dbReference>
<dbReference type="GO" id="GO:0005886">
    <property type="term" value="C:plasma membrane"/>
    <property type="evidence" value="ECO:0007669"/>
    <property type="project" value="UniProtKB-SubCell"/>
</dbReference>
<keyword evidence="7 9" id="KW-0472">Membrane</keyword>
<keyword evidence="8 9" id="KW-0012">Acyltransferase</keyword>
<dbReference type="InterPro" id="IPR045378">
    <property type="entry name" value="LNT_N"/>
</dbReference>
<dbReference type="GO" id="GO:0042158">
    <property type="term" value="P:lipoprotein biosynthetic process"/>
    <property type="evidence" value="ECO:0007669"/>
    <property type="project" value="UniProtKB-UniRule"/>
</dbReference>
<dbReference type="Pfam" id="PF20154">
    <property type="entry name" value="LNT_N"/>
    <property type="match status" value="1"/>
</dbReference>
<dbReference type="HAMAP" id="MF_01148">
    <property type="entry name" value="Lnt"/>
    <property type="match status" value="1"/>
</dbReference>
<evidence type="ECO:0000259" key="10">
    <source>
        <dbReference type="PROSITE" id="PS50263"/>
    </source>
</evidence>
<name>A0A6M8HL61_9PROT</name>
<feature type="transmembrane region" description="Helical" evidence="9">
    <location>
        <begin position="116"/>
        <end position="139"/>
    </location>
</feature>
<sequence length="511" mass="54740">MRRFRNDGLAVLLGAISALALPPSHLVFVLLLTVPMLLRLVGRARNWKVALRYGFVFGMGLHTAGLYWLTDAVLVRADEFWWLVPLAAPLGAVPLACFTALPCAFARLVPEGWRRVVLFAAVWTLSDLGRQFVLSGFPWNLWGSIWEFPGLAGDVMIQPAAWISIHGLTLFTLLLAATPVLGRRGMLAGLAMLLVWVAAGSARLIWPPAVGAPGPWVVLVQGNVPETDKQNQDAALGIYRRYVALTQSGVADAAARQKQAEAHGAAARPIVFAWPESAFPGLLERDRTAREVLMQAAPDAAVGLIGSVRYGSDQRPRNSLIAVMPDARVGAVFDKAHLVPFGEYQPPFLPVQIVPGGGFEAGPGVRSLNLPGLAPIGPLICYEVIFPGQVVQASDRPAWLLNITNDAWYGNTSGPRQHLAAARMRAVEEGLPLARAANTGISGAFDGQGRPLARLGWGIAGSLVVALPGPLPPTVFARFGLPIPLLLCLLCVLVALAPSVRRLHRTITISK</sequence>
<organism evidence="11 12">
    <name type="scientific">Lichenicola cladoniae</name>
    <dbReference type="NCBI Taxonomy" id="1484109"/>
    <lineage>
        <taxon>Bacteria</taxon>
        <taxon>Pseudomonadati</taxon>
        <taxon>Pseudomonadota</taxon>
        <taxon>Alphaproteobacteria</taxon>
        <taxon>Acetobacterales</taxon>
        <taxon>Acetobacteraceae</taxon>
        <taxon>Lichenicola</taxon>
    </lineage>
</organism>
<dbReference type="NCBIfam" id="TIGR00546">
    <property type="entry name" value="lnt"/>
    <property type="match status" value="1"/>
</dbReference>
<comment type="pathway">
    <text evidence="9">Protein modification; lipoprotein biosynthesis (N-acyl transfer).</text>
</comment>
<dbReference type="PROSITE" id="PS50263">
    <property type="entry name" value="CN_HYDROLASE"/>
    <property type="match status" value="1"/>
</dbReference>
<dbReference type="KEGG" id="lck:HN018_02580"/>
<evidence type="ECO:0000256" key="7">
    <source>
        <dbReference type="ARBA" id="ARBA00023136"/>
    </source>
</evidence>
<dbReference type="Proteomes" id="UP000500767">
    <property type="component" value="Chromosome"/>
</dbReference>
<proteinExistence type="inferred from homology"/>
<evidence type="ECO:0000256" key="8">
    <source>
        <dbReference type="ARBA" id="ARBA00023315"/>
    </source>
</evidence>
<dbReference type="EC" id="2.3.1.269" evidence="9"/>
<comment type="subcellular location">
    <subcellularLocation>
        <location evidence="1 9">Cell membrane</location>
        <topology evidence="1 9">Multi-pass membrane protein</topology>
    </subcellularLocation>
</comment>
<evidence type="ECO:0000256" key="3">
    <source>
        <dbReference type="ARBA" id="ARBA00022475"/>
    </source>
</evidence>
<evidence type="ECO:0000313" key="11">
    <source>
        <dbReference type="EMBL" id="QKE89083.1"/>
    </source>
</evidence>
<comment type="catalytic activity">
    <reaction evidence="9">
        <text>N-terminal S-1,2-diacyl-sn-glyceryl-L-cysteinyl-[lipoprotein] + a glycerophospholipid = N-acyl-S-1,2-diacyl-sn-glyceryl-L-cysteinyl-[lipoprotein] + a 2-acyl-sn-glycero-3-phospholipid + H(+)</text>
        <dbReference type="Rhea" id="RHEA:48228"/>
        <dbReference type="Rhea" id="RHEA-COMP:14681"/>
        <dbReference type="Rhea" id="RHEA-COMP:14684"/>
        <dbReference type="ChEBI" id="CHEBI:15378"/>
        <dbReference type="ChEBI" id="CHEBI:136912"/>
        <dbReference type="ChEBI" id="CHEBI:140656"/>
        <dbReference type="ChEBI" id="CHEBI:140657"/>
        <dbReference type="ChEBI" id="CHEBI:140660"/>
        <dbReference type="EC" id="2.3.1.269"/>
    </reaction>
</comment>
<evidence type="ECO:0000256" key="4">
    <source>
        <dbReference type="ARBA" id="ARBA00022679"/>
    </source>
</evidence>
<protein>
    <recommendedName>
        <fullName evidence="9">Apolipoprotein N-acyltransferase</fullName>
        <shortName evidence="9">ALP N-acyltransferase</shortName>
        <ecNumber evidence="9">2.3.1.269</ecNumber>
    </recommendedName>
</protein>
<dbReference type="Pfam" id="PF00795">
    <property type="entry name" value="CN_hydrolase"/>
    <property type="match status" value="1"/>
</dbReference>
<keyword evidence="5 9" id="KW-0812">Transmembrane</keyword>
<keyword evidence="3 9" id="KW-1003">Cell membrane</keyword>
<keyword evidence="4 9" id="KW-0808">Transferase</keyword>
<evidence type="ECO:0000256" key="9">
    <source>
        <dbReference type="HAMAP-Rule" id="MF_01148"/>
    </source>
</evidence>
<evidence type="ECO:0000256" key="6">
    <source>
        <dbReference type="ARBA" id="ARBA00022989"/>
    </source>
</evidence>
<evidence type="ECO:0000256" key="2">
    <source>
        <dbReference type="ARBA" id="ARBA00010065"/>
    </source>
</evidence>
<gene>
    <name evidence="9 11" type="primary">lnt</name>
    <name evidence="11" type="ORF">HN018_02580</name>
</gene>
<comment type="function">
    <text evidence="9">Catalyzes the phospholipid dependent N-acylation of the N-terminal cysteine of apolipoprotein, the last step in lipoprotein maturation.</text>
</comment>
<dbReference type="CDD" id="cd07571">
    <property type="entry name" value="ALP_N-acyl_transferase"/>
    <property type="match status" value="1"/>
</dbReference>
<dbReference type="EMBL" id="CP053708">
    <property type="protein sequence ID" value="QKE89083.1"/>
    <property type="molecule type" value="Genomic_DNA"/>
</dbReference>